<reference evidence="8 9" key="2">
    <citation type="journal article" date="2011" name="Stand. Genomic Sci.">
        <title>Complete genome sequence of Leadbetterella byssophila type strain (4M15).</title>
        <authorList>
            <person name="Abt B."/>
            <person name="Teshima H."/>
            <person name="Lucas S."/>
            <person name="Lapidus A."/>
            <person name="Del Rio T.G."/>
            <person name="Nolan M."/>
            <person name="Tice H."/>
            <person name="Cheng J.F."/>
            <person name="Pitluck S."/>
            <person name="Liolios K."/>
            <person name="Pagani I."/>
            <person name="Ivanova N."/>
            <person name="Mavromatis K."/>
            <person name="Pati A."/>
            <person name="Tapia R."/>
            <person name="Han C."/>
            <person name="Goodwin L."/>
            <person name="Chen A."/>
            <person name="Palaniappan K."/>
            <person name="Land M."/>
            <person name="Hauser L."/>
            <person name="Chang Y.J."/>
            <person name="Jeffries C.D."/>
            <person name="Rohde M."/>
            <person name="Goker M."/>
            <person name="Tindall B.J."/>
            <person name="Detter J.C."/>
            <person name="Woyke T."/>
            <person name="Bristow J."/>
            <person name="Eisen J.A."/>
            <person name="Markowitz V."/>
            <person name="Hugenholtz P."/>
            <person name="Klenk H.P."/>
            <person name="Kyrpides N.C."/>
        </authorList>
    </citation>
    <scope>NUCLEOTIDE SEQUENCE [LARGE SCALE GENOMIC DNA]</scope>
    <source>
        <strain evidence="9">DSM 17132 / JCM 16389 / KACC 11308 / NBRC 106382 / 4M15</strain>
    </source>
</reference>
<keyword evidence="3 6" id="KW-0812">Transmembrane</keyword>
<dbReference type="Proteomes" id="UP000007435">
    <property type="component" value="Chromosome"/>
</dbReference>
<evidence type="ECO:0000256" key="2">
    <source>
        <dbReference type="ARBA" id="ARBA00022475"/>
    </source>
</evidence>
<sequence>MTTLFLGALSGLQLTIFTVIYFLLLIYIIYSIFKREKGIDLVSWVLFVILAPIIGPILYLLKVSFSVKNISE</sequence>
<reference key="1">
    <citation type="submission" date="2010-11" db="EMBL/GenBank/DDBJ databases">
        <title>The complete genome of Leadbetterella byssophila DSM 17132.</title>
        <authorList>
            <consortium name="US DOE Joint Genome Institute (JGI-PGF)"/>
            <person name="Lucas S."/>
            <person name="Copeland A."/>
            <person name="Lapidus A."/>
            <person name="Glavina del Rio T."/>
            <person name="Dalin E."/>
            <person name="Tice H."/>
            <person name="Bruce D."/>
            <person name="Goodwin L."/>
            <person name="Pitluck S."/>
            <person name="Kyrpides N."/>
            <person name="Mavromatis K."/>
            <person name="Ivanova N."/>
            <person name="Teshima H."/>
            <person name="Brettin T."/>
            <person name="Detter J.C."/>
            <person name="Han C."/>
            <person name="Tapia R."/>
            <person name="Land M."/>
            <person name="Hauser L."/>
            <person name="Markowitz V."/>
            <person name="Cheng J.-F."/>
            <person name="Hugenholtz P."/>
            <person name="Woyke T."/>
            <person name="Wu D."/>
            <person name="Tindall B."/>
            <person name="Pomrenke H.G."/>
            <person name="Brambilla E."/>
            <person name="Klenk H.-P."/>
            <person name="Eisen J.A."/>
        </authorList>
    </citation>
    <scope>NUCLEOTIDE SEQUENCE [LARGE SCALE GENOMIC DNA]</scope>
    <source>
        <strain>DSM 17132</strain>
    </source>
</reference>
<evidence type="ECO:0000259" key="7">
    <source>
        <dbReference type="Pfam" id="PF13396"/>
    </source>
</evidence>
<evidence type="ECO:0000256" key="3">
    <source>
        <dbReference type="ARBA" id="ARBA00022692"/>
    </source>
</evidence>
<evidence type="ECO:0000256" key="5">
    <source>
        <dbReference type="ARBA" id="ARBA00023136"/>
    </source>
</evidence>
<dbReference type="AlphaFoldDB" id="E4RZD2"/>
<dbReference type="STRING" id="649349.Lbys_0709"/>
<keyword evidence="4 6" id="KW-1133">Transmembrane helix</keyword>
<evidence type="ECO:0000313" key="9">
    <source>
        <dbReference type="Proteomes" id="UP000007435"/>
    </source>
</evidence>
<name>E4RZD2_LEAB4</name>
<comment type="subcellular location">
    <subcellularLocation>
        <location evidence="1">Cell membrane</location>
        <topology evidence="1">Multi-pass membrane protein</topology>
    </subcellularLocation>
</comment>
<feature type="domain" description="Cardiolipin synthase N-terminal" evidence="7">
    <location>
        <begin position="24"/>
        <end position="61"/>
    </location>
</feature>
<dbReference type="GO" id="GO:0005886">
    <property type="term" value="C:plasma membrane"/>
    <property type="evidence" value="ECO:0007669"/>
    <property type="project" value="UniProtKB-SubCell"/>
</dbReference>
<feature type="transmembrane region" description="Helical" evidence="6">
    <location>
        <begin position="41"/>
        <end position="61"/>
    </location>
</feature>
<evidence type="ECO:0000313" key="8">
    <source>
        <dbReference type="EMBL" id="ADQ16471.1"/>
    </source>
</evidence>
<dbReference type="Pfam" id="PF13396">
    <property type="entry name" value="PLDc_N"/>
    <property type="match status" value="1"/>
</dbReference>
<proteinExistence type="predicted"/>
<evidence type="ECO:0000256" key="1">
    <source>
        <dbReference type="ARBA" id="ARBA00004651"/>
    </source>
</evidence>
<accession>E4RZD2</accession>
<evidence type="ECO:0000256" key="6">
    <source>
        <dbReference type="SAM" id="Phobius"/>
    </source>
</evidence>
<keyword evidence="5 6" id="KW-0472">Membrane</keyword>
<keyword evidence="9" id="KW-1185">Reference proteome</keyword>
<organism evidence="8 9">
    <name type="scientific">Leadbetterella byssophila (strain DSM 17132 / JCM 16389 / KACC 11308 / NBRC 106382 / 4M15)</name>
    <dbReference type="NCBI Taxonomy" id="649349"/>
    <lineage>
        <taxon>Bacteria</taxon>
        <taxon>Pseudomonadati</taxon>
        <taxon>Bacteroidota</taxon>
        <taxon>Cytophagia</taxon>
        <taxon>Cytophagales</taxon>
        <taxon>Leadbetterellaceae</taxon>
        <taxon>Leadbetterella</taxon>
    </lineage>
</organism>
<feature type="transmembrane region" description="Helical" evidence="6">
    <location>
        <begin position="6"/>
        <end position="29"/>
    </location>
</feature>
<keyword evidence="2" id="KW-1003">Cell membrane</keyword>
<dbReference type="EMBL" id="CP002305">
    <property type="protein sequence ID" value="ADQ16471.1"/>
    <property type="molecule type" value="Genomic_DNA"/>
</dbReference>
<dbReference type="InterPro" id="IPR027379">
    <property type="entry name" value="CLS_N"/>
</dbReference>
<protein>
    <recommendedName>
        <fullName evidence="7">Cardiolipin synthase N-terminal domain-containing protein</fullName>
    </recommendedName>
</protein>
<gene>
    <name evidence="8" type="ordered locus">Lbys_0709</name>
</gene>
<dbReference type="KEGG" id="lby:Lbys_0709"/>
<dbReference type="HOGENOM" id="CLU_2717406_0_0_10"/>
<evidence type="ECO:0000256" key="4">
    <source>
        <dbReference type="ARBA" id="ARBA00022989"/>
    </source>
</evidence>